<dbReference type="InterPro" id="IPR007751">
    <property type="entry name" value="DUF676_lipase-like"/>
</dbReference>
<dbReference type="PANTHER" id="PTHR12482:SF62">
    <property type="entry name" value="LIPASE ROG1-RELATED"/>
    <property type="match status" value="1"/>
</dbReference>
<keyword evidence="3" id="KW-1133">Transmembrane helix</keyword>
<feature type="compositionally biased region" description="Low complexity" evidence="2">
    <location>
        <begin position="667"/>
        <end position="677"/>
    </location>
</feature>
<evidence type="ECO:0000256" key="3">
    <source>
        <dbReference type="SAM" id="Phobius"/>
    </source>
</evidence>
<dbReference type="EMBL" id="PGCJ01000088">
    <property type="protein sequence ID" value="PLW50799.1"/>
    <property type="molecule type" value="Genomic_DNA"/>
</dbReference>
<evidence type="ECO:0000313" key="6">
    <source>
        <dbReference type="EMBL" id="PLW50799.1"/>
    </source>
</evidence>
<dbReference type="PANTHER" id="PTHR12482">
    <property type="entry name" value="LIPASE ROG1-RELATED-RELATED"/>
    <property type="match status" value="1"/>
</dbReference>
<feature type="domain" description="DUF676" evidence="4">
    <location>
        <begin position="14"/>
        <end position="235"/>
    </location>
</feature>
<dbReference type="SUPFAM" id="SSF53474">
    <property type="entry name" value="alpha/beta-Hydrolases"/>
    <property type="match status" value="1"/>
</dbReference>
<sequence length="693" mass="76615">MASAATPRADNRASHVHLVVIIHGLWGSPDHVSHLANTLRKVSDRATNATPLSILVPASIQWTNTYDGIDYCAEHVAQEIDIRRAQLELDGMVVTRFSCIGYSLGGLIARFLVGLLHSRKPSFFEHVQPINFNTFASPWIGMPKYRGVLSSTIHFFGSRLLSRTGNQLYLTDKYHRLPTNPSTSNKPNNKHSKKKFPLLCFLAHPETSFHKALANFKVVRIYANAINDRTVPFVTGAIEKFDLFQIAKQISNKSDIIRNNPHLTELETLKIGGLDLTFNPDCPSLISKVQLIDAKSQVEQVNRADPIEGAPKKCARWKWRLPKIPFFLKPSTYAYRPPLNYLAAFLSPVIAPIFMTYILCSFCYQSYQSRQRIKKYNVGELENDFSRLRRVGLLQELRQDLIEDLAGIGNEPLVQPHLDDPPARPPNPIHTAHTPETPLLVDLHSPTDVSHPPSQHSSTRQLLNTLPEDGSQYLTSLSSDSIKSITHDLGLSTLQVEMLEHLNTLPNLTKFFGFLDAIANSHGAIIYRAEGLSDRRGKRIVAHWAERELSALSSSSSRDSSSSSSHGQLNQLPWPAHPAPLASSSSFHGHFTQLPWPAHPAPMASPPSSNGQLNQLPWPAHPAPIPSSPSSHGQLNQLPWPAHAALLASSTSSPGQLNQLPWPAQPAPMASSPSSHPQLTQLLWPAKPAALAS</sequence>
<evidence type="ECO:0000313" key="8">
    <source>
        <dbReference type="Proteomes" id="UP000235392"/>
    </source>
</evidence>
<dbReference type="Pfam" id="PF05057">
    <property type="entry name" value="DUF676"/>
    <property type="match status" value="1"/>
</dbReference>
<dbReference type="STRING" id="200324.A0A2N5T703"/>
<evidence type="ECO:0000313" key="7">
    <source>
        <dbReference type="Proteomes" id="UP000235388"/>
    </source>
</evidence>
<comment type="similarity">
    <text evidence="1">Belongs to the putative lipase ROG1 family.</text>
</comment>
<dbReference type="InterPro" id="IPR029058">
    <property type="entry name" value="AB_hydrolase_fold"/>
</dbReference>
<evidence type="ECO:0000256" key="1">
    <source>
        <dbReference type="ARBA" id="ARBA00007920"/>
    </source>
</evidence>
<keyword evidence="7" id="KW-1185">Reference proteome</keyword>
<feature type="region of interest" description="Disordered" evidence="2">
    <location>
        <begin position="649"/>
        <end position="693"/>
    </location>
</feature>
<feature type="region of interest" description="Disordered" evidence="2">
    <location>
        <begin position="552"/>
        <end position="578"/>
    </location>
</feature>
<feature type="region of interest" description="Disordered" evidence="2">
    <location>
        <begin position="414"/>
        <end position="460"/>
    </location>
</feature>
<dbReference type="Proteomes" id="UP000235392">
    <property type="component" value="Unassembled WGS sequence"/>
</dbReference>
<dbReference type="InterPro" id="IPR044294">
    <property type="entry name" value="Lipase-like"/>
</dbReference>
<keyword evidence="3" id="KW-0812">Transmembrane</keyword>
<evidence type="ECO:0000313" key="5">
    <source>
        <dbReference type="EMBL" id="PLW21250.1"/>
    </source>
</evidence>
<feature type="transmembrane region" description="Helical" evidence="3">
    <location>
        <begin position="341"/>
        <end position="364"/>
    </location>
</feature>
<evidence type="ECO:0000256" key="2">
    <source>
        <dbReference type="SAM" id="MobiDB-lite"/>
    </source>
</evidence>
<dbReference type="AlphaFoldDB" id="A0A2N5T703"/>
<proteinExistence type="inferred from homology"/>
<feature type="region of interest" description="Disordered" evidence="2">
    <location>
        <begin position="597"/>
        <end position="637"/>
    </location>
</feature>
<evidence type="ECO:0000259" key="4">
    <source>
        <dbReference type="Pfam" id="PF05057"/>
    </source>
</evidence>
<name>A0A2N5T703_9BASI</name>
<accession>A0A2N5T703</accession>
<reference evidence="7 8" key="1">
    <citation type="submission" date="2017-11" db="EMBL/GenBank/DDBJ databases">
        <title>De novo assembly and phasing of dikaryotic genomes from two isolates of Puccinia coronata f. sp. avenae, the causal agent of oat crown rust.</title>
        <authorList>
            <person name="Miller M.E."/>
            <person name="Zhang Y."/>
            <person name="Omidvar V."/>
            <person name="Sperschneider J."/>
            <person name="Schwessinger B."/>
            <person name="Raley C."/>
            <person name="Palmer J.M."/>
            <person name="Garnica D."/>
            <person name="Upadhyaya N."/>
            <person name="Rathjen J."/>
            <person name="Taylor J.M."/>
            <person name="Park R.F."/>
            <person name="Dodds P.N."/>
            <person name="Hirsch C.D."/>
            <person name="Kianian S.F."/>
            <person name="Figueroa M."/>
        </authorList>
    </citation>
    <scope>NUCLEOTIDE SEQUENCE [LARGE SCALE GENOMIC DNA]</scope>
    <source>
        <strain evidence="6">12NC29</strain>
        <strain evidence="5">12SD80</strain>
    </source>
</reference>
<protein>
    <recommendedName>
        <fullName evidence="4">DUF676 domain-containing protein</fullName>
    </recommendedName>
</protein>
<organism evidence="5 8">
    <name type="scientific">Puccinia coronata f. sp. avenae</name>
    <dbReference type="NCBI Taxonomy" id="200324"/>
    <lineage>
        <taxon>Eukaryota</taxon>
        <taxon>Fungi</taxon>
        <taxon>Dikarya</taxon>
        <taxon>Basidiomycota</taxon>
        <taxon>Pucciniomycotina</taxon>
        <taxon>Pucciniomycetes</taxon>
        <taxon>Pucciniales</taxon>
        <taxon>Pucciniaceae</taxon>
        <taxon>Puccinia</taxon>
    </lineage>
</organism>
<comment type="caution">
    <text evidence="5">The sequence shown here is derived from an EMBL/GenBank/DDBJ whole genome shotgun (WGS) entry which is preliminary data.</text>
</comment>
<dbReference type="Gene3D" id="3.40.50.1820">
    <property type="entry name" value="alpha/beta hydrolase"/>
    <property type="match status" value="1"/>
</dbReference>
<dbReference type="EMBL" id="PGCI01000687">
    <property type="protein sequence ID" value="PLW21250.1"/>
    <property type="molecule type" value="Genomic_DNA"/>
</dbReference>
<gene>
    <name evidence="6" type="ORF">PCANC_14299</name>
    <name evidence="5" type="ORF">PCASD_17585</name>
</gene>
<dbReference type="Proteomes" id="UP000235388">
    <property type="component" value="Unassembled WGS sequence"/>
</dbReference>
<dbReference type="OrthoDB" id="273452at2759"/>
<feature type="compositionally biased region" description="Low complexity" evidence="2">
    <location>
        <begin position="552"/>
        <end position="565"/>
    </location>
</feature>
<keyword evidence="3" id="KW-0472">Membrane</keyword>